<dbReference type="InterPro" id="IPR057727">
    <property type="entry name" value="WCX_dom"/>
</dbReference>
<comment type="caution">
    <text evidence="3">The sequence shown here is derived from an EMBL/GenBank/DDBJ whole genome shotgun (WGS) entry which is preliminary data.</text>
</comment>
<feature type="domain" description="WCX" evidence="2">
    <location>
        <begin position="254"/>
        <end position="324"/>
    </location>
</feature>
<evidence type="ECO:0000313" key="4">
    <source>
        <dbReference type="Proteomes" id="UP000555103"/>
    </source>
</evidence>
<sequence>MPVNRNALIRYKTIDTCLRNKYRQWTLEDLIDACSDALYEYEGIDKGISKRTVQMDIQMMRSEKLGYNAPIIVYDNKYYKYEDEDYSITNTPLSEQDLKTMSEAVEVLRQFKGFSYFSGMGDIVSRLEDHVTSAKQKTIPVIDFEKNKSLKGLDYLDIIYHAIVNKQALNLKYRSFKARSANTFLFYPYLLKEYRNRWFVFGRRKGNLINLALDRIHSVEIAEKERFIENNLFDPQTFFDDLVGVTKNVGMKAQSVRFWVNKENAPYVQTKPFHKSQKIVEEHEDGSKTFEINVVINQELQREFFGYADTIKILSPQSLVDFMAWKLRLAKEQYESDI</sequence>
<dbReference type="AlphaFoldDB" id="A0A840CQ31"/>
<dbReference type="PANTHER" id="PTHR34580">
    <property type="match status" value="1"/>
</dbReference>
<dbReference type="InterPro" id="IPR051534">
    <property type="entry name" value="CBASS_pafABC_assoc_protein"/>
</dbReference>
<dbReference type="Proteomes" id="UP000555103">
    <property type="component" value="Unassembled WGS sequence"/>
</dbReference>
<keyword evidence="4" id="KW-1185">Reference proteome</keyword>
<dbReference type="EMBL" id="JACIEP010000023">
    <property type="protein sequence ID" value="MBB4038120.1"/>
    <property type="molecule type" value="Genomic_DNA"/>
</dbReference>
<dbReference type="PANTHER" id="PTHR34580:SF9">
    <property type="entry name" value="SLL5097 PROTEIN"/>
    <property type="match status" value="1"/>
</dbReference>
<organism evidence="3 4">
    <name type="scientific">Dysgonomonas hofstadii</name>
    <dbReference type="NCBI Taxonomy" id="637886"/>
    <lineage>
        <taxon>Bacteria</taxon>
        <taxon>Pseudomonadati</taxon>
        <taxon>Bacteroidota</taxon>
        <taxon>Bacteroidia</taxon>
        <taxon>Bacteroidales</taxon>
        <taxon>Dysgonomonadaceae</taxon>
        <taxon>Dysgonomonas</taxon>
    </lineage>
</organism>
<dbReference type="Pfam" id="PF25583">
    <property type="entry name" value="WCX"/>
    <property type="match status" value="1"/>
</dbReference>
<evidence type="ECO:0000313" key="3">
    <source>
        <dbReference type="EMBL" id="MBB4038120.1"/>
    </source>
</evidence>
<dbReference type="RefSeq" id="WP_183308934.1">
    <property type="nucleotide sequence ID" value="NZ_JACIEP010000023.1"/>
</dbReference>
<proteinExistence type="predicted"/>
<accession>A0A840CQ31</accession>
<feature type="domain" description="WYL" evidence="1">
    <location>
        <begin position="155"/>
        <end position="221"/>
    </location>
</feature>
<evidence type="ECO:0000259" key="2">
    <source>
        <dbReference type="Pfam" id="PF25583"/>
    </source>
</evidence>
<name>A0A840CQ31_9BACT</name>
<dbReference type="GO" id="GO:0003677">
    <property type="term" value="F:DNA binding"/>
    <property type="evidence" value="ECO:0007669"/>
    <property type="project" value="UniProtKB-KW"/>
</dbReference>
<dbReference type="InterPro" id="IPR026881">
    <property type="entry name" value="WYL_dom"/>
</dbReference>
<protein>
    <submittedName>
        <fullName evidence="3">Putative DNA-binding transcriptional regulator YafY</fullName>
    </submittedName>
</protein>
<evidence type="ECO:0000259" key="1">
    <source>
        <dbReference type="Pfam" id="PF13280"/>
    </source>
</evidence>
<reference evidence="3 4" key="1">
    <citation type="submission" date="2020-08" db="EMBL/GenBank/DDBJ databases">
        <title>Genomic Encyclopedia of Type Strains, Phase IV (KMG-IV): sequencing the most valuable type-strain genomes for metagenomic binning, comparative biology and taxonomic classification.</title>
        <authorList>
            <person name="Goeker M."/>
        </authorList>
    </citation>
    <scope>NUCLEOTIDE SEQUENCE [LARGE SCALE GENOMIC DNA]</scope>
    <source>
        <strain evidence="3 4">DSM 104969</strain>
    </source>
</reference>
<dbReference type="Pfam" id="PF13280">
    <property type="entry name" value="WYL"/>
    <property type="match status" value="1"/>
</dbReference>
<gene>
    <name evidence="3" type="ORF">GGR21_004049</name>
</gene>
<dbReference type="PROSITE" id="PS52050">
    <property type="entry name" value="WYL"/>
    <property type="match status" value="1"/>
</dbReference>
<keyword evidence="3" id="KW-0238">DNA-binding</keyword>